<dbReference type="CDD" id="cd01647">
    <property type="entry name" value="RT_LTR"/>
    <property type="match status" value="1"/>
</dbReference>
<keyword evidence="2" id="KW-0812">Transmembrane</keyword>
<dbReference type="InterPro" id="IPR043128">
    <property type="entry name" value="Rev_trsase/Diguanyl_cyclase"/>
</dbReference>
<dbReference type="Gene3D" id="3.10.10.10">
    <property type="entry name" value="HIV Type 1 Reverse Transcriptase, subunit A, domain 1"/>
    <property type="match status" value="1"/>
</dbReference>
<reference evidence="4" key="2">
    <citation type="submission" date="2025-08" db="UniProtKB">
        <authorList>
            <consortium name="RefSeq"/>
        </authorList>
    </citation>
    <scope>IDENTIFICATION</scope>
</reference>
<dbReference type="PANTHER" id="PTHR24559">
    <property type="entry name" value="TRANSPOSON TY3-I GAG-POL POLYPROTEIN"/>
    <property type="match status" value="1"/>
</dbReference>
<dbReference type="InterPro" id="IPR043502">
    <property type="entry name" value="DNA/RNA_pol_sf"/>
</dbReference>
<evidence type="ECO:0000313" key="3">
    <source>
        <dbReference type="Proteomes" id="UP000694930"/>
    </source>
</evidence>
<keyword evidence="2" id="KW-0472">Membrane</keyword>
<dbReference type="PANTHER" id="PTHR24559:SF436">
    <property type="entry name" value="RNA-DIRECTED DNA POLYMERASE HOMOLOG"/>
    <property type="match status" value="1"/>
</dbReference>
<reference evidence="3" key="1">
    <citation type="journal article" date="2014" name="Nat. Genet.">
        <title>The genome of the stress-tolerant wild tomato species Solanum pennellii.</title>
        <authorList>
            <person name="Bolger A."/>
            <person name="Scossa F."/>
            <person name="Bolger M.E."/>
            <person name="Lanz C."/>
            <person name="Maumus F."/>
            <person name="Tohge T."/>
            <person name="Quesneville H."/>
            <person name="Alseekh S."/>
            <person name="Sorensen I."/>
            <person name="Lichtenstein G."/>
            <person name="Fich E.A."/>
            <person name="Conte M."/>
            <person name="Keller H."/>
            <person name="Schneeberger K."/>
            <person name="Schwacke R."/>
            <person name="Ofner I."/>
            <person name="Vrebalov J."/>
            <person name="Xu Y."/>
            <person name="Osorio S."/>
            <person name="Aflitos S.A."/>
            <person name="Schijlen E."/>
            <person name="Jimenez-Gomez J.M."/>
            <person name="Ryngajllo M."/>
            <person name="Kimura S."/>
            <person name="Kumar R."/>
            <person name="Koenig D."/>
            <person name="Headland L.R."/>
            <person name="Maloof J.N."/>
            <person name="Sinha N."/>
            <person name="van Ham R.C."/>
            <person name="Lankhorst R.K."/>
            <person name="Mao L."/>
            <person name="Vogel A."/>
            <person name="Arsova B."/>
            <person name="Panstruga R."/>
            <person name="Fei Z."/>
            <person name="Rose J.K."/>
            <person name="Zamir D."/>
            <person name="Carrari F."/>
            <person name="Giovannoni J.J."/>
            <person name="Weigel D."/>
            <person name="Usadel B."/>
            <person name="Fernie A.R."/>
        </authorList>
    </citation>
    <scope>NUCLEOTIDE SEQUENCE [LARGE SCALE GENOMIC DNA]</scope>
    <source>
        <strain evidence="3">cv. LA0716</strain>
    </source>
</reference>
<name>A0ABM1GZI6_SOLPN</name>
<protein>
    <submittedName>
        <fullName evidence="4">Uncharacterized protein LOC107021988</fullName>
    </submittedName>
</protein>
<feature type="transmembrane region" description="Helical" evidence="2">
    <location>
        <begin position="303"/>
        <end position="328"/>
    </location>
</feature>
<keyword evidence="2" id="KW-1133">Transmembrane helix</keyword>
<feature type="region of interest" description="Disordered" evidence="1">
    <location>
        <begin position="350"/>
        <end position="371"/>
    </location>
</feature>
<evidence type="ECO:0000313" key="4">
    <source>
        <dbReference type="RefSeq" id="XP_015078182.1"/>
    </source>
</evidence>
<organism evidence="3 4">
    <name type="scientific">Solanum pennellii</name>
    <name type="common">Tomato</name>
    <name type="synonym">Lycopersicon pennellii</name>
    <dbReference type="NCBI Taxonomy" id="28526"/>
    <lineage>
        <taxon>Eukaryota</taxon>
        <taxon>Viridiplantae</taxon>
        <taxon>Streptophyta</taxon>
        <taxon>Embryophyta</taxon>
        <taxon>Tracheophyta</taxon>
        <taxon>Spermatophyta</taxon>
        <taxon>Magnoliopsida</taxon>
        <taxon>eudicotyledons</taxon>
        <taxon>Gunneridae</taxon>
        <taxon>Pentapetalae</taxon>
        <taxon>asterids</taxon>
        <taxon>lamiids</taxon>
        <taxon>Solanales</taxon>
        <taxon>Solanaceae</taxon>
        <taxon>Solanoideae</taxon>
        <taxon>Solaneae</taxon>
        <taxon>Solanum</taxon>
        <taxon>Solanum subgen. Lycopersicon</taxon>
    </lineage>
</organism>
<dbReference type="GeneID" id="107021988"/>
<dbReference type="RefSeq" id="XP_015078182.1">
    <property type="nucleotide sequence ID" value="XM_015222696.1"/>
</dbReference>
<feature type="transmembrane region" description="Helical" evidence="2">
    <location>
        <begin position="266"/>
        <end position="291"/>
    </location>
</feature>
<proteinExistence type="predicted"/>
<sequence length="475" mass="54140">MVPKKEGHAHLSAMQIVKVLKKGKSMFLATIASTGEDNGTMESLPPIIEKVHEDNKDVMPNELLKTLPPRREVDHKIELEVGAKPPTHAPYRMDPPELEELRKQLKEILEDGHIRQSKAPYGAPVLFQKKKDGSLRLCIDYRALNKAKYFTKMDLRKGYYQVRIAEGDEPKTACVTRYGAYESNTLEEHVEHLRRVYQVFRENQLYVKREKCEFDQHEVHFLGHIISQGELWMDETKIRAIQEWEAPTQVTELQSFLGLANYYRSWLLLSVVAAGGWLLLSAAGCCCAAGGRRLVAAVLLAGGGWLLLCCWLRLAAASLVVAGAWRCFREDKSGWRLGVEEEERNEEEEVKKMRSELKKSGRKRNRPRRGNVVTDALSRKAELAAITTAHCEIQDAIKDGMQHDPEAKKLMELASQGRTRRFWVENGLFLTTGRRVYVPKFGSIRRRIIKESHDKPWAGNLGKQRTGALIEAIYL</sequence>
<gene>
    <name evidence="4" type="primary">LOC107021988</name>
</gene>
<feature type="compositionally biased region" description="Basic residues" evidence="1">
    <location>
        <begin position="360"/>
        <end position="369"/>
    </location>
</feature>
<dbReference type="Proteomes" id="UP000694930">
    <property type="component" value="Chromosome 1"/>
</dbReference>
<keyword evidence="3" id="KW-1185">Reference proteome</keyword>
<feature type="compositionally biased region" description="Basic and acidic residues" evidence="1">
    <location>
        <begin position="350"/>
        <end position="359"/>
    </location>
</feature>
<evidence type="ECO:0000256" key="1">
    <source>
        <dbReference type="SAM" id="MobiDB-lite"/>
    </source>
</evidence>
<dbReference type="SUPFAM" id="SSF56672">
    <property type="entry name" value="DNA/RNA polymerases"/>
    <property type="match status" value="1"/>
</dbReference>
<dbReference type="InterPro" id="IPR053134">
    <property type="entry name" value="RNA-dir_DNA_polymerase"/>
</dbReference>
<evidence type="ECO:0000256" key="2">
    <source>
        <dbReference type="SAM" id="Phobius"/>
    </source>
</evidence>
<accession>A0ABM1GZI6</accession>
<dbReference type="Gene3D" id="3.30.70.270">
    <property type="match status" value="2"/>
</dbReference>